<proteinExistence type="predicted"/>
<organism evidence="1 2">
    <name type="scientific">Cotesia glomerata</name>
    <name type="common">Lepidopteran parasitic wasp</name>
    <name type="synonym">Apanteles glomeratus</name>
    <dbReference type="NCBI Taxonomy" id="32391"/>
    <lineage>
        <taxon>Eukaryota</taxon>
        <taxon>Metazoa</taxon>
        <taxon>Ecdysozoa</taxon>
        <taxon>Arthropoda</taxon>
        <taxon>Hexapoda</taxon>
        <taxon>Insecta</taxon>
        <taxon>Pterygota</taxon>
        <taxon>Neoptera</taxon>
        <taxon>Endopterygota</taxon>
        <taxon>Hymenoptera</taxon>
        <taxon>Apocrita</taxon>
        <taxon>Ichneumonoidea</taxon>
        <taxon>Braconidae</taxon>
        <taxon>Microgastrinae</taxon>
        <taxon>Cotesia</taxon>
    </lineage>
</organism>
<dbReference type="Proteomes" id="UP000826195">
    <property type="component" value="Unassembled WGS sequence"/>
</dbReference>
<sequence length="99" mass="11633">MRKIITRGLRRLVERCLAEITLMSGRLRVRYTRSGVEESTGEYVDGLFSVSWRRRPLDTRSDVPRSRTEIARANLVPGRLARCQNNCTRYPTTLDYWEK</sequence>
<name>A0AAV7HYL8_COTGL</name>
<comment type="caution">
    <text evidence="1">The sequence shown here is derived from an EMBL/GenBank/DDBJ whole genome shotgun (WGS) entry which is preliminary data.</text>
</comment>
<keyword evidence="2" id="KW-1185">Reference proteome</keyword>
<dbReference type="EMBL" id="JAHXZJ010001864">
    <property type="protein sequence ID" value="KAH0550188.1"/>
    <property type="molecule type" value="Genomic_DNA"/>
</dbReference>
<dbReference type="AlphaFoldDB" id="A0AAV7HYL8"/>
<accession>A0AAV7HYL8</accession>
<reference evidence="1 2" key="1">
    <citation type="journal article" date="2021" name="J. Hered.">
        <title>A chromosome-level genome assembly of the parasitoid wasp, Cotesia glomerata (Hymenoptera: Braconidae).</title>
        <authorList>
            <person name="Pinto B.J."/>
            <person name="Weis J.J."/>
            <person name="Gamble T."/>
            <person name="Ode P.J."/>
            <person name="Paul R."/>
            <person name="Zaspel J.M."/>
        </authorList>
    </citation>
    <scope>NUCLEOTIDE SEQUENCE [LARGE SCALE GENOMIC DNA]</scope>
    <source>
        <strain evidence="1">CgM1</strain>
    </source>
</reference>
<evidence type="ECO:0000313" key="2">
    <source>
        <dbReference type="Proteomes" id="UP000826195"/>
    </source>
</evidence>
<protein>
    <submittedName>
        <fullName evidence="1">Uncharacterized protein</fullName>
    </submittedName>
</protein>
<evidence type="ECO:0000313" key="1">
    <source>
        <dbReference type="EMBL" id="KAH0550188.1"/>
    </source>
</evidence>
<gene>
    <name evidence="1" type="ORF">KQX54_017940</name>
</gene>